<dbReference type="InterPro" id="IPR031947">
    <property type="entry name" value="Headcase_mid"/>
</dbReference>
<feature type="region of interest" description="Disordered" evidence="1">
    <location>
        <begin position="488"/>
        <end position="519"/>
    </location>
</feature>
<sequence length="930" mass="102772">MSCVLCAHFWSLFKRLAVQASTSLNDDQQHMLAAVRDENISSAATIEELFSLYQCPRCGQCSLFRTSSDDISAYKLHCTVFSDALFVFEHSDVRCLEALRTYIDGTLKSYTQFTSYTGVCMTVQREILHADGLSNSSVAEHARNQPNVRLATTSRCCGNNAVASRLIEYYVESTFDGKAMKYHCDDRNRREVLTCRPFSIDEDPHASMLNVIQYVNQQLNASPTAARALSTHTLPTQAFTLGNLEGSCITNAGVSGFPNFAADSASLQAALLEERQAGWQQAWKTCPPTIARHSQKVVMMRLRQPDSISALAIPLSYMAVHSSPSRCNITSSRRDKQRLCFTSGMGNGIQECVCRPTESEMWLKVVTIAHHMYDFIEFTMISPFLIKMVYSHGAHASSFCESQTSGLVSGMVDSGLSSVAHSIDSSRRSSENTCNYDTSVDMGHDDGCWSAPPAGPRPVRGAGHSMSLSGLKTDNYFTFEPLSPLQSESPASAVCGSNETSSSESKPVFSSPRHQNKQQMEIEKITNESPPTSGTTGSLSAGRKHNPVFGGGLRGLSFWPSEKCREAPNDPSDRRKVVNRKGNIFQPRMSFNIFEKLPPYKRNPYFIHMDDDSCTGNEDTRAFLLAQLTNHRVSEVCCIICHQALVIYDHFPVIDGLFFISPICHRAGKASGLRVSWHTNGIAPTFYQNTVVGANCDPEQLVKNEQAQKLLSSSKSVIPPPGCLGPRQQLSVSHLSDQAATGTSSYRNHAHPPRQERYLHAVCMGCMHNSITEQEAGGTRAHCRNCNRPWSGSHLLVGGLYTYDVFAAFLCCSKQLTCNACESRLDVRENLSQGSSIGAKLTTTATQASSSSSLQRIEDRTPQDPSFNAQTTVETMSATFDNPDDHLTSFPLPFFSQYSQLITCLFCAKVDYHFVKPFEKRFRTQRCPSN</sequence>
<organism evidence="4 5">
    <name type="scientific">Clonorchis sinensis</name>
    <name type="common">Chinese liver fluke</name>
    <dbReference type="NCBI Taxonomy" id="79923"/>
    <lineage>
        <taxon>Eukaryota</taxon>
        <taxon>Metazoa</taxon>
        <taxon>Spiralia</taxon>
        <taxon>Lophotrochozoa</taxon>
        <taxon>Platyhelminthes</taxon>
        <taxon>Trematoda</taxon>
        <taxon>Digenea</taxon>
        <taxon>Opisthorchiida</taxon>
        <taxon>Opisthorchiata</taxon>
        <taxon>Opisthorchiidae</taxon>
        <taxon>Clonorchis</taxon>
    </lineage>
</organism>
<dbReference type="PANTHER" id="PTHR13425:SF3">
    <property type="entry name" value="HEADCASE PROTEIN HOMOLOG"/>
    <property type="match status" value="1"/>
</dbReference>
<feature type="compositionally biased region" description="Low complexity" evidence="1">
    <location>
        <begin position="842"/>
        <end position="855"/>
    </location>
</feature>
<evidence type="ECO:0000256" key="2">
    <source>
        <dbReference type="SAM" id="SignalP"/>
    </source>
</evidence>
<dbReference type="InterPro" id="IPR026066">
    <property type="entry name" value="Headcase"/>
</dbReference>
<feature type="signal peptide" evidence="2">
    <location>
        <begin position="1"/>
        <end position="20"/>
    </location>
</feature>
<evidence type="ECO:0000256" key="1">
    <source>
        <dbReference type="SAM" id="MobiDB-lite"/>
    </source>
</evidence>
<dbReference type="Proteomes" id="UP000008909">
    <property type="component" value="Unassembled WGS sequence"/>
</dbReference>
<keyword evidence="5" id="KW-1185">Reference proteome</keyword>
<evidence type="ECO:0000313" key="5">
    <source>
        <dbReference type="Proteomes" id="UP000008909"/>
    </source>
</evidence>
<dbReference type="Pfam" id="PF16002">
    <property type="entry name" value="Headcase"/>
    <property type="match status" value="2"/>
</dbReference>
<gene>
    <name evidence="4" type="ORF">CLF_102608</name>
</gene>
<feature type="domain" description="Headcase middle" evidence="3">
    <location>
        <begin position="755"/>
        <end position="835"/>
    </location>
</feature>
<evidence type="ECO:0000259" key="3">
    <source>
        <dbReference type="Pfam" id="PF16002"/>
    </source>
</evidence>
<dbReference type="AlphaFoldDB" id="G7Y879"/>
<evidence type="ECO:0000313" key="4">
    <source>
        <dbReference type="EMBL" id="GAA49164.1"/>
    </source>
</evidence>
<feature type="compositionally biased region" description="Low complexity" evidence="1">
    <location>
        <begin position="501"/>
        <end position="511"/>
    </location>
</feature>
<feature type="region of interest" description="Disordered" evidence="1">
    <location>
        <begin position="842"/>
        <end position="868"/>
    </location>
</feature>
<feature type="compositionally biased region" description="Polar residues" evidence="1">
    <location>
        <begin position="488"/>
        <end position="500"/>
    </location>
</feature>
<dbReference type="PANTHER" id="PTHR13425">
    <property type="entry name" value="HEADCASE PROTEIN"/>
    <property type="match status" value="1"/>
</dbReference>
<reference key="2">
    <citation type="submission" date="2011-10" db="EMBL/GenBank/DDBJ databases">
        <title>The genome and transcriptome sequence of Clonorchis sinensis provide insights into the carcinogenic liver fluke.</title>
        <authorList>
            <person name="Wang X."/>
            <person name="Huang Y."/>
            <person name="Chen W."/>
            <person name="Liu H."/>
            <person name="Guo L."/>
            <person name="Chen Y."/>
            <person name="Luo F."/>
            <person name="Zhou W."/>
            <person name="Sun J."/>
            <person name="Mao Q."/>
            <person name="Liang P."/>
            <person name="Zhou C."/>
            <person name="Tian Y."/>
            <person name="Men J."/>
            <person name="Lv X."/>
            <person name="Huang L."/>
            <person name="Zhou J."/>
            <person name="Hu Y."/>
            <person name="Li R."/>
            <person name="Zhang F."/>
            <person name="Lei H."/>
            <person name="Li X."/>
            <person name="Hu X."/>
            <person name="Liang C."/>
            <person name="Xu J."/>
            <person name="Wu Z."/>
            <person name="Yu X."/>
        </authorList>
    </citation>
    <scope>NUCLEOTIDE SEQUENCE</scope>
    <source>
        <strain>Henan</strain>
    </source>
</reference>
<keyword evidence="2" id="KW-0732">Signal</keyword>
<protein>
    <submittedName>
        <fullName evidence="4">Headcase protein</fullName>
    </submittedName>
</protein>
<reference evidence="4" key="1">
    <citation type="journal article" date="2011" name="Genome Biol.">
        <title>The draft genome of the carcinogenic human liver fluke Clonorchis sinensis.</title>
        <authorList>
            <person name="Wang X."/>
            <person name="Chen W."/>
            <person name="Huang Y."/>
            <person name="Sun J."/>
            <person name="Men J."/>
            <person name="Liu H."/>
            <person name="Luo F."/>
            <person name="Guo L."/>
            <person name="Lv X."/>
            <person name="Deng C."/>
            <person name="Zhou C."/>
            <person name="Fan Y."/>
            <person name="Li X."/>
            <person name="Huang L."/>
            <person name="Hu Y."/>
            <person name="Liang C."/>
            <person name="Hu X."/>
            <person name="Xu J."/>
            <person name="Yu X."/>
        </authorList>
    </citation>
    <scope>NUCLEOTIDE SEQUENCE [LARGE SCALE GENOMIC DNA]</scope>
    <source>
        <strain evidence="4">Henan</strain>
    </source>
</reference>
<feature type="chain" id="PRO_5003506197" evidence="2">
    <location>
        <begin position="21"/>
        <end position="930"/>
    </location>
</feature>
<dbReference type="EMBL" id="DF142935">
    <property type="protein sequence ID" value="GAA49164.1"/>
    <property type="molecule type" value="Genomic_DNA"/>
</dbReference>
<accession>G7Y879</accession>
<proteinExistence type="predicted"/>
<feature type="domain" description="Headcase middle" evidence="3">
    <location>
        <begin position="581"/>
        <end position="668"/>
    </location>
</feature>
<name>G7Y879_CLOSI</name>